<name>X1A5R0_9ZZZZ</name>
<feature type="transmembrane region" description="Helical" evidence="1">
    <location>
        <begin position="186"/>
        <end position="204"/>
    </location>
</feature>
<evidence type="ECO:0000256" key="1">
    <source>
        <dbReference type="SAM" id="Phobius"/>
    </source>
</evidence>
<keyword evidence="1" id="KW-1133">Transmembrane helix</keyword>
<feature type="transmembrane region" description="Helical" evidence="1">
    <location>
        <begin position="92"/>
        <end position="113"/>
    </location>
</feature>
<comment type="caution">
    <text evidence="2">The sequence shown here is derived from an EMBL/GenBank/DDBJ whole genome shotgun (WGS) entry which is preliminary data.</text>
</comment>
<reference evidence="2" key="1">
    <citation type="journal article" date="2014" name="Front. Microbiol.">
        <title>High frequency of phylogenetically diverse reductive dehalogenase-homologous genes in deep subseafloor sedimentary metagenomes.</title>
        <authorList>
            <person name="Kawai M."/>
            <person name="Futagami T."/>
            <person name="Toyoda A."/>
            <person name="Takaki Y."/>
            <person name="Nishi S."/>
            <person name="Hori S."/>
            <person name="Arai W."/>
            <person name="Tsubouchi T."/>
            <person name="Morono Y."/>
            <person name="Uchiyama I."/>
            <person name="Ito T."/>
            <person name="Fujiyama A."/>
            <person name="Inagaki F."/>
            <person name="Takami H."/>
        </authorList>
    </citation>
    <scope>NUCLEOTIDE SEQUENCE</scope>
    <source>
        <strain evidence="2">Expedition CK06-06</strain>
    </source>
</reference>
<sequence length="219" mass="24931">MSLATFLPGIIIGLIVAINYGHLPYSLWLNYISDLGSLKHTPAPFILDVTCVLSAIFILPLILNLSRLYSSNMSENIDNSKRTHYINKFRRISGYMGVSFLFVGIFGMFFVGIFSLDRSPLNAHYFFSTLTFTGFTFGAFFTGLAIVLKKKLFPKAIGYFMILGPSTASIIFLVCPEPLTRQFLEWIMLFSALGWYYVIVFITLQKLNSILFFNPNFKW</sequence>
<feature type="transmembrane region" description="Helical" evidence="1">
    <location>
        <begin position="125"/>
        <end position="147"/>
    </location>
</feature>
<feature type="transmembrane region" description="Helical" evidence="1">
    <location>
        <begin position="43"/>
        <end position="63"/>
    </location>
</feature>
<dbReference type="AlphaFoldDB" id="X1A5R0"/>
<protein>
    <recommendedName>
        <fullName evidence="3">DUF998 domain-containing protein</fullName>
    </recommendedName>
</protein>
<evidence type="ECO:0000313" key="2">
    <source>
        <dbReference type="EMBL" id="GAG55541.1"/>
    </source>
</evidence>
<keyword evidence="1" id="KW-0472">Membrane</keyword>
<feature type="transmembrane region" description="Helical" evidence="1">
    <location>
        <begin position="5"/>
        <end position="23"/>
    </location>
</feature>
<organism evidence="2">
    <name type="scientific">marine sediment metagenome</name>
    <dbReference type="NCBI Taxonomy" id="412755"/>
    <lineage>
        <taxon>unclassified sequences</taxon>
        <taxon>metagenomes</taxon>
        <taxon>ecological metagenomes</taxon>
    </lineage>
</organism>
<proteinExistence type="predicted"/>
<dbReference type="EMBL" id="BART01007269">
    <property type="protein sequence ID" value="GAG55541.1"/>
    <property type="molecule type" value="Genomic_DNA"/>
</dbReference>
<accession>X1A5R0</accession>
<evidence type="ECO:0008006" key="3">
    <source>
        <dbReference type="Google" id="ProtNLM"/>
    </source>
</evidence>
<feature type="transmembrane region" description="Helical" evidence="1">
    <location>
        <begin position="156"/>
        <end position="174"/>
    </location>
</feature>
<keyword evidence="1" id="KW-0812">Transmembrane</keyword>
<gene>
    <name evidence="2" type="ORF">S01H4_16568</name>
</gene>